<proteinExistence type="predicted"/>
<dbReference type="EMBL" id="CM046516">
    <property type="protein sequence ID" value="KAI8648553.1"/>
    <property type="molecule type" value="Genomic_DNA"/>
</dbReference>
<reference evidence="1" key="1">
    <citation type="submission" date="2022-06" db="EMBL/GenBank/DDBJ databases">
        <title>Fusarium solani species complex genomes reveal bases of compartmentalisation and animal pathogenesis.</title>
        <authorList>
            <person name="Tsai I.J."/>
        </authorList>
    </citation>
    <scope>NUCLEOTIDE SEQUENCE</scope>
    <source>
        <strain evidence="1">Fu6.1</strain>
    </source>
</reference>
<accession>A0ACC0QB01</accession>
<gene>
    <name evidence="1" type="ORF">NCS57_01466500</name>
</gene>
<name>A0ACC0QB01_9HYPO</name>
<keyword evidence="2" id="KW-1185">Reference proteome</keyword>
<evidence type="ECO:0000313" key="2">
    <source>
        <dbReference type="Proteomes" id="UP001065298"/>
    </source>
</evidence>
<dbReference type="Proteomes" id="UP001065298">
    <property type="component" value="Chromosome 14"/>
</dbReference>
<organism evidence="1 2">
    <name type="scientific">Fusarium keratoplasticum</name>
    <dbReference type="NCBI Taxonomy" id="1328300"/>
    <lineage>
        <taxon>Eukaryota</taxon>
        <taxon>Fungi</taxon>
        <taxon>Dikarya</taxon>
        <taxon>Ascomycota</taxon>
        <taxon>Pezizomycotina</taxon>
        <taxon>Sordariomycetes</taxon>
        <taxon>Hypocreomycetidae</taxon>
        <taxon>Hypocreales</taxon>
        <taxon>Nectriaceae</taxon>
        <taxon>Fusarium</taxon>
        <taxon>Fusarium solani species complex</taxon>
    </lineage>
</organism>
<protein>
    <submittedName>
        <fullName evidence="1">NmrA domain-containing protein</fullName>
    </submittedName>
</protein>
<evidence type="ECO:0000313" key="1">
    <source>
        <dbReference type="EMBL" id="KAI8648553.1"/>
    </source>
</evidence>
<comment type="caution">
    <text evidence="1">The sequence shown here is derived from an EMBL/GenBank/DDBJ whole genome shotgun (WGS) entry which is preliminary data.</text>
</comment>
<sequence length="308" mass="34275">MVNVAVAGGFGHLGRTIVEALQKSPKHSIIMLAREGHANQGPDARRLVVHYDDVDGLTAILESEQIHTVISAIKILNDNAGKAESNLVRAASRSASTKRFVTSDWGYPVPEDAVLPQKAIRNSVCHLLRESGLEWTRFFNGFFLDYYGLPHVESHMDPTTFVVDVANKVAAIPGSGNDPMTWTYTHDVASFVVAALDIPDWEEETYCYGDKMTWNEFVQLAEEAVGSKFTTTHDDISMLQRGEITELPGHLHEYEYIPKPLFQAMFASFGLHVVDGCFNFPDGKLLNHKCPNVKPITVREMLSVWSKA</sequence>